<dbReference type="RefSeq" id="WP_311614923.1">
    <property type="nucleotide sequence ID" value="NZ_JAVREV010000001.1"/>
</dbReference>
<proteinExistence type="predicted"/>
<dbReference type="EMBL" id="JAVREV010000001">
    <property type="protein sequence ID" value="MDT0441273.1"/>
    <property type="molecule type" value="Genomic_DNA"/>
</dbReference>
<reference evidence="2" key="1">
    <citation type="submission" date="2023-07" db="EMBL/GenBank/DDBJ databases">
        <title>30 novel species of actinomycetes from the DSMZ collection.</title>
        <authorList>
            <person name="Nouioui I."/>
        </authorList>
    </citation>
    <scope>NUCLEOTIDE SEQUENCE [LARGE SCALE GENOMIC DNA]</scope>
    <source>
        <strain evidence="2">DSM 41886</strain>
    </source>
</reference>
<organism evidence="1 2">
    <name type="scientific">Streptomyces johnsoniae</name>
    <dbReference type="NCBI Taxonomy" id="3075532"/>
    <lineage>
        <taxon>Bacteria</taxon>
        <taxon>Bacillati</taxon>
        <taxon>Actinomycetota</taxon>
        <taxon>Actinomycetes</taxon>
        <taxon>Kitasatosporales</taxon>
        <taxon>Streptomycetaceae</taxon>
        <taxon>Streptomyces</taxon>
    </lineage>
</organism>
<dbReference type="Proteomes" id="UP001183615">
    <property type="component" value="Unassembled WGS sequence"/>
</dbReference>
<gene>
    <name evidence="1" type="ORF">RM779_01475</name>
</gene>
<name>A0ABU2RXQ4_9ACTN</name>
<sequence length="79" mass="8678">MTGVTGVLVAVEIDAGTVRRGDQLMVGGQALTVRDMTAVAGGGKRLEFTSGEFFTMRRTTVLWAARRVSPRLTRRREPR</sequence>
<comment type="caution">
    <text evidence="1">The sequence shown here is derived from an EMBL/GenBank/DDBJ whole genome shotgun (WGS) entry which is preliminary data.</text>
</comment>
<protein>
    <submittedName>
        <fullName evidence="1">Uncharacterized protein</fullName>
    </submittedName>
</protein>
<keyword evidence="2" id="KW-1185">Reference proteome</keyword>
<accession>A0ABU2RXQ4</accession>
<evidence type="ECO:0000313" key="1">
    <source>
        <dbReference type="EMBL" id="MDT0441273.1"/>
    </source>
</evidence>
<evidence type="ECO:0000313" key="2">
    <source>
        <dbReference type="Proteomes" id="UP001183615"/>
    </source>
</evidence>